<feature type="compositionally biased region" description="Polar residues" evidence="1">
    <location>
        <begin position="1"/>
        <end position="18"/>
    </location>
</feature>
<dbReference type="VEuPathDB" id="FungiDB:GMDG_04308"/>
<dbReference type="AlphaFoldDB" id="A0A177A5Z2"/>
<dbReference type="EMBL" id="KV441404">
    <property type="protein sequence ID" value="OAF56424.1"/>
    <property type="molecule type" value="Genomic_DNA"/>
</dbReference>
<feature type="region of interest" description="Disordered" evidence="1">
    <location>
        <begin position="1"/>
        <end position="54"/>
    </location>
</feature>
<feature type="compositionally biased region" description="Polar residues" evidence="1">
    <location>
        <begin position="42"/>
        <end position="53"/>
    </location>
</feature>
<organism evidence="3">
    <name type="scientific">Pseudogymnoascus destructans</name>
    <dbReference type="NCBI Taxonomy" id="655981"/>
    <lineage>
        <taxon>Eukaryota</taxon>
        <taxon>Fungi</taxon>
        <taxon>Dikarya</taxon>
        <taxon>Ascomycota</taxon>
        <taxon>Pezizomycotina</taxon>
        <taxon>Leotiomycetes</taxon>
        <taxon>Thelebolales</taxon>
        <taxon>Thelebolaceae</taxon>
        <taxon>Pseudogymnoascus</taxon>
    </lineage>
</organism>
<keyword evidence="2" id="KW-1133">Transmembrane helix</keyword>
<dbReference type="RefSeq" id="XP_024321718.1">
    <property type="nucleotide sequence ID" value="XM_024470420.1"/>
</dbReference>
<feature type="transmembrane region" description="Helical" evidence="2">
    <location>
        <begin position="108"/>
        <end position="129"/>
    </location>
</feature>
<evidence type="ECO:0000256" key="2">
    <source>
        <dbReference type="SAM" id="Phobius"/>
    </source>
</evidence>
<feature type="transmembrane region" description="Helical" evidence="2">
    <location>
        <begin position="141"/>
        <end position="162"/>
    </location>
</feature>
<feature type="transmembrane region" description="Helical" evidence="2">
    <location>
        <begin position="196"/>
        <end position="217"/>
    </location>
</feature>
<dbReference type="Proteomes" id="UP000077154">
    <property type="component" value="Unassembled WGS sequence"/>
</dbReference>
<protein>
    <submittedName>
        <fullName evidence="3">Uncharacterized protein</fullName>
    </submittedName>
</protein>
<keyword evidence="2" id="KW-0472">Membrane</keyword>
<accession>A0A177A5Z2</accession>
<proteinExistence type="predicted"/>
<sequence>MQSFTPLTTENKPSTSLHQRSKYPPASTSTSSPLSNTASPMSVLQPSHNTTASPADCRTSFLSIITPALRFSFDLAYTTQLLFTIALSFLLAHGLYATKVLAVNAYHASRIFLINAWHTLVFVAINLFFASRVVGIKTLQALGVATVFSLRSGSAVSGHGWVAASTALKMAWKKTERARARMFFEFMVWLLHPSPLVLFIFWPGWIFVFMGMGYYYYC</sequence>
<reference evidence="3" key="1">
    <citation type="submission" date="2016-03" db="EMBL/GenBank/DDBJ databases">
        <title>Updated assembly of Pseudogymnoascus destructans, the fungus causing white-nose syndrome of bats.</title>
        <authorList>
            <person name="Palmer J.M."/>
            <person name="Drees K.P."/>
            <person name="Foster J.T."/>
            <person name="Lindner D.L."/>
        </authorList>
    </citation>
    <scope>NUCLEOTIDE SEQUENCE [LARGE SCALE GENOMIC DNA]</scope>
    <source>
        <strain evidence="3">20631-21</strain>
    </source>
</reference>
<keyword evidence="2" id="KW-0812">Transmembrane</keyword>
<dbReference type="OrthoDB" id="3436250at2759"/>
<dbReference type="GeneID" id="36289887"/>
<evidence type="ECO:0000256" key="1">
    <source>
        <dbReference type="SAM" id="MobiDB-lite"/>
    </source>
</evidence>
<evidence type="ECO:0000313" key="3">
    <source>
        <dbReference type="EMBL" id="OAF56424.1"/>
    </source>
</evidence>
<gene>
    <name evidence="3" type="ORF">VC83_06832</name>
</gene>
<feature type="transmembrane region" description="Helical" evidence="2">
    <location>
        <begin position="75"/>
        <end position="96"/>
    </location>
</feature>
<name>A0A177A5Z2_9PEZI</name>
<feature type="compositionally biased region" description="Low complexity" evidence="1">
    <location>
        <begin position="24"/>
        <end position="40"/>
    </location>
</feature>